<sequence>MDTVCALAEQLYDSTGLHIVEGLQTIVSLVIIILCMYTALKYVQKSIFEASTKELIVTLFVICIIHAVPIGLIQIIHLISYYSALSPCDAQIPNKLCVSMDWFINSYRIWGSPCWNQNSTVSIDF</sequence>
<keyword evidence="2 6" id="KW-0812">Transmembrane</keyword>
<reference evidence="8" key="1">
    <citation type="submission" date="2022-10" db="EMBL/GenBank/DDBJ databases">
        <title>Genome assembly of Pristionchus species.</title>
        <authorList>
            <person name="Yoshida K."/>
            <person name="Sommer R.J."/>
        </authorList>
    </citation>
    <scope>NUCLEOTIDE SEQUENCE [LARGE SCALE GENOMIC DNA]</scope>
    <source>
        <strain evidence="8">RS5460</strain>
    </source>
</reference>
<name>A0AAN5HZB5_9BILA</name>
<comment type="caution">
    <text evidence="7">The sequence shown here is derived from an EMBL/GenBank/DDBJ whole genome shotgun (WGS) entry which is preliminary data.</text>
</comment>
<dbReference type="EMBL" id="BTRK01000004">
    <property type="protein sequence ID" value="GMR46317.1"/>
    <property type="molecule type" value="Genomic_DNA"/>
</dbReference>
<gene>
    <name evidence="7" type="ORF">PMAYCL1PPCAC_16512</name>
</gene>
<protein>
    <recommendedName>
        <fullName evidence="9">G protein-coupled receptor</fullName>
    </recommendedName>
</protein>
<dbReference type="GO" id="GO:0004930">
    <property type="term" value="F:G protein-coupled receptor activity"/>
    <property type="evidence" value="ECO:0007669"/>
    <property type="project" value="InterPro"/>
</dbReference>
<evidence type="ECO:0000256" key="3">
    <source>
        <dbReference type="ARBA" id="ARBA00022989"/>
    </source>
</evidence>
<proteinExistence type="inferred from homology"/>
<dbReference type="InterPro" id="IPR051080">
    <property type="entry name" value="Nematode_rcpt-like_serp_alpha"/>
</dbReference>
<dbReference type="PANTHER" id="PTHR31357:SF5">
    <property type="entry name" value="SERPENTINE RECEPTOR CLASS ALPHA-1-RELATED"/>
    <property type="match status" value="1"/>
</dbReference>
<organism evidence="7 8">
    <name type="scientific">Pristionchus mayeri</name>
    <dbReference type="NCBI Taxonomy" id="1317129"/>
    <lineage>
        <taxon>Eukaryota</taxon>
        <taxon>Metazoa</taxon>
        <taxon>Ecdysozoa</taxon>
        <taxon>Nematoda</taxon>
        <taxon>Chromadorea</taxon>
        <taxon>Rhabditida</taxon>
        <taxon>Rhabditina</taxon>
        <taxon>Diplogasteromorpha</taxon>
        <taxon>Diplogasteroidea</taxon>
        <taxon>Neodiplogasteridae</taxon>
        <taxon>Pristionchus</taxon>
    </lineage>
</organism>
<evidence type="ECO:0000256" key="6">
    <source>
        <dbReference type="SAM" id="Phobius"/>
    </source>
</evidence>
<dbReference type="GO" id="GO:0016020">
    <property type="term" value="C:membrane"/>
    <property type="evidence" value="ECO:0007669"/>
    <property type="project" value="UniProtKB-SubCell"/>
</dbReference>
<evidence type="ECO:0000256" key="5">
    <source>
        <dbReference type="ARBA" id="ARBA00037994"/>
    </source>
</evidence>
<dbReference type="Pfam" id="PF02117">
    <property type="entry name" value="7TM_GPCR_Sra"/>
    <property type="match status" value="1"/>
</dbReference>
<keyword evidence="3 6" id="KW-1133">Transmembrane helix</keyword>
<comment type="similarity">
    <text evidence="5">Belongs to the nematode receptor-like protein sra family.</text>
</comment>
<evidence type="ECO:0000313" key="8">
    <source>
        <dbReference type="Proteomes" id="UP001328107"/>
    </source>
</evidence>
<evidence type="ECO:0000256" key="1">
    <source>
        <dbReference type="ARBA" id="ARBA00004141"/>
    </source>
</evidence>
<dbReference type="PANTHER" id="PTHR31357">
    <property type="entry name" value="SERPENTINE RECEPTOR CLASS ALPHA-10"/>
    <property type="match status" value="1"/>
</dbReference>
<comment type="subcellular location">
    <subcellularLocation>
        <location evidence="1">Membrane</location>
        <topology evidence="1">Multi-pass membrane protein</topology>
    </subcellularLocation>
</comment>
<dbReference type="InterPro" id="IPR000344">
    <property type="entry name" value="7TM_GPCR_serpentine_rcpt_Sra"/>
</dbReference>
<dbReference type="AlphaFoldDB" id="A0AAN5HZB5"/>
<feature type="transmembrane region" description="Helical" evidence="6">
    <location>
        <begin position="22"/>
        <end position="43"/>
    </location>
</feature>
<evidence type="ECO:0008006" key="9">
    <source>
        <dbReference type="Google" id="ProtNLM"/>
    </source>
</evidence>
<evidence type="ECO:0000256" key="4">
    <source>
        <dbReference type="ARBA" id="ARBA00023136"/>
    </source>
</evidence>
<dbReference type="GO" id="GO:0004984">
    <property type="term" value="F:olfactory receptor activity"/>
    <property type="evidence" value="ECO:0007669"/>
    <property type="project" value="TreeGrafter"/>
</dbReference>
<feature type="transmembrane region" description="Helical" evidence="6">
    <location>
        <begin position="55"/>
        <end position="82"/>
    </location>
</feature>
<evidence type="ECO:0000256" key="2">
    <source>
        <dbReference type="ARBA" id="ARBA00022692"/>
    </source>
</evidence>
<dbReference type="Proteomes" id="UP001328107">
    <property type="component" value="Unassembled WGS sequence"/>
</dbReference>
<keyword evidence="8" id="KW-1185">Reference proteome</keyword>
<keyword evidence="4 6" id="KW-0472">Membrane</keyword>
<evidence type="ECO:0000313" key="7">
    <source>
        <dbReference type="EMBL" id="GMR46317.1"/>
    </source>
</evidence>
<accession>A0AAN5HZB5</accession>